<dbReference type="GO" id="GO:0008865">
    <property type="term" value="F:fructokinase activity"/>
    <property type="evidence" value="ECO:0007669"/>
    <property type="project" value="UniProtKB-ARBA"/>
</dbReference>
<feature type="domain" description="Carbohydrate kinase PfkB" evidence="7">
    <location>
        <begin position="1"/>
        <end position="295"/>
    </location>
</feature>
<keyword evidence="2 6" id="KW-0808">Transferase</keyword>
<dbReference type="InterPro" id="IPR029056">
    <property type="entry name" value="Ribokinase-like"/>
</dbReference>
<dbReference type="EMBL" id="JRTT01000025">
    <property type="protein sequence ID" value="KHD75609.1"/>
    <property type="molecule type" value="Genomic_DNA"/>
</dbReference>
<dbReference type="InterPro" id="IPR002139">
    <property type="entry name" value="Ribo/fructo_kinase"/>
</dbReference>
<keyword evidence="4 6" id="KW-0418">Kinase</keyword>
<dbReference type="InterPro" id="IPR050306">
    <property type="entry name" value="PfkB_Carbo_kinase"/>
</dbReference>
<dbReference type="SUPFAM" id="SSF53613">
    <property type="entry name" value="Ribokinase-like"/>
    <property type="match status" value="1"/>
</dbReference>
<dbReference type="CDD" id="cd01167">
    <property type="entry name" value="bac_FRK"/>
    <property type="match status" value="1"/>
</dbReference>
<comment type="caution">
    <text evidence="8">The sequence shown here is derived from an EMBL/GenBank/DDBJ whole genome shotgun (WGS) entry which is preliminary data.</text>
</comment>
<accession>A0A0A6UMQ6</accession>
<protein>
    <recommendedName>
        <fullName evidence="7">Carbohydrate kinase PfkB domain-containing protein</fullName>
    </recommendedName>
</protein>
<reference evidence="8 9" key="1">
    <citation type="submission" date="2014-10" db="EMBL/GenBank/DDBJ databases">
        <title>Draft genome sequence of Actinoplanes utahensis NRRL 12052.</title>
        <authorList>
            <person name="Velasco-Bucheli B."/>
            <person name="del Cerro C."/>
            <person name="Hormigo D."/>
            <person name="Garcia J.L."/>
            <person name="Acebal C."/>
            <person name="Arroyo M."/>
            <person name="de la Mata I."/>
        </authorList>
    </citation>
    <scope>NUCLEOTIDE SEQUENCE [LARGE SCALE GENOMIC DNA]</scope>
    <source>
        <strain evidence="8 9">NRRL 12052</strain>
    </source>
</reference>
<evidence type="ECO:0000313" key="9">
    <source>
        <dbReference type="Proteomes" id="UP000054537"/>
    </source>
</evidence>
<keyword evidence="9" id="KW-1185">Reference proteome</keyword>
<evidence type="ECO:0000313" key="8">
    <source>
        <dbReference type="EMBL" id="KHD75609.1"/>
    </source>
</evidence>
<dbReference type="PROSITE" id="PS00583">
    <property type="entry name" value="PFKB_KINASES_1"/>
    <property type="match status" value="1"/>
</dbReference>
<dbReference type="Gene3D" id="3.40.1190.20">
    <property type="match status" value="1"/>
</dbReference>
<dbReference type="PRINTS" id="PR00990">
    <property type="entry name" value="RIBOKINASE"/>
</dbReference>
<evidence type="ECO:0000256" key="1">
    <source>
        <dbReference type="ARBA" id="ARBA00010688"/>
    </source>
</evidence>
<evidence type="ECO:0000256" key="5">
    <source>
        <dbReference type="ARBA" id="ARBA00022840"/>
    </source>
</evidence>
<evidence type="ECO:0000256" key="6">
    <source>
        <dbReference type="RuleBase" id="RU003704"/>
    </source>
</evidence>
<dbReference type="GO" id="GO:0006000">
    <property type="term" value="P:fructose metabolic process"/>
    <property type="evidence" value="ECO:0007669"/>
    <property type="project" value="UniProtKB-ARBA"/>
</dbReference>
<name>A0A0A6UMQ6_ACTUT</name>
<keyword evidence="3" id="KW-0547">Nucleotide-binding</keyword>
<dbReference type="Pfam" id="PF00294">
    <property type="entry name" value="PfkB"/>
    <property type="match status" value="1"/>
</dbReference>
<dbReference type="GO" id="GO:0005524">
    <property type="term" value="F:ATP binding"/>
    <property type="evidence" value="ECO:0007669"/>
    <property type="project" value="UniProtKB-KW"/>
</dbReference>
<comment type="similarity">
    <text evidence="1 6">Belongs to the carbohydrate kinase PfkB family.</text>
</comment>
<gene>
    <name evidence="8" type="ORF">MB27_21535</name>
</gene>
<keyword evidence="5" id="KW-0067">ATP-binding</keyword>
<dbReference type="Proteomes" id="UP000054537">
    <property type="component" value="Unassembled WGS sequence"/>
</dbReference>
<proteinExistence type="inferred from homology"/>
<dbReference type="PANTHER" id="PTHR43085:SF1">
    <property type="entry name" value="PSEUDOURIDINE KINASE-RELATED"/>
    <property type="match status" value="1"/>
</dbReference>
<dbReference type="PROSITE" id="PS00584">
    <property type="entry name" value="PFKB_KINASES_2"/>
    <property type="match status" value="1"/>
</dbReference>
<dbReference type="InterPro" id="IPR002173">
    <property type="entry name" value="Carboh/pur_kinase_PfkB_CS"/>
</dbReference>
<sequence>MTRFLVVGETILDVIGTPPEQRELPGGSPANVAVGLGRLGHDVALWTHVGADPAGALLRGHLTASRVTLPAAAAGVSSRAIAELAADGSARYEFAVEWPRWPDGPAPDADADHLHTGSIAALMPPGADDVVALVRERRPGTTVSYDPNIRPSLVGPAGECRTRVEEIVAAADVVKASDEDLAWLYPGASPADIARRWLALGPALVAVTLGADGAFAVAGGRHVTVAPVPVTVADTVGAGDAFMSGLLDGLHRRDLLGAAARPDLYAIGAPRLHEVLSHAALIAAITVSRPGAAPPTREELPA</sequence>
<dbReference type="OrthoDB" id="9795789at2"/>
<dbReference type="STRING" id="1869.MB27_21535"/>
<evidence type="ECO:0000259" key="7">
    <source>
        <dbReference type="Pfam" id="PF00294"/>
    </source>
</evidence>
<dbReference type="PANTHER" id="PTHR43085">
    <property type="entry name" value="HEXOKINASE FAMILY MEMBER"/>
    <property type="match status" value="1"/>
</dbReference>
<evidence type="ECO:0000256" key="4">
    <source>
        <dbReference type="ARBA" id="ARBA00022777"/>
    </source>
</evidence>
<dbReference type="eggNOG" id="COG0524">
    <property type="taxonomic scope" value="Bacteria"/>
</dbReference>
<dbReference type="RefSeq" id="WP_043527018.1">
    <property type="nucleotide sequence ID" value="NZ_BAABKU010000028.1"/>
</dbReference>
<evidence type="ECO:0000256" key="2">
    <source>
        <dbReference type="ARBA" id="ARBA00022679"/>
    </source>
</evidence>
<dbReference type="InterPro" id="IPR011611">
    <property type="entry name" value="PfkB_dom"/>
</dbReference>
<dbReference type="AlphaFoldDB" id="A0A0A6UMQ6"/>
<organism evidence="8 9">
    <name type="scientific">Actinoplanes utahensis</name>
    <dbReference type="NCBI Taxonomy" id="1869"/>
    <lineage>
        <taxon>Bacteria</taxon>
        <taxon>Bacillati</taxon>
        <taxon>Actinomycetota</taxon>
        <taxon>Actinomycetes</taxon>
        <taxon>Micromonosporales</taxon>
        <taxon>Micromonosporaceae</taxon>
        <taxon>Actinoplanes</taxon>
    </lineage>
</organism>
<evidence type="ECO:0000256" key="3">
    <source>
        <dbReference type="ARBA" id="ARBA00022741"/>
    </source>
</evidence>